<organism evidence="9 10">
    <name type="scientific">Aspergillus leporis</name>
    <dbReference type="NCBI Taxonomy" id="41062"/>
    <lineage>
        <taxon>Eukaryota</taxon>
        <taxon>Fungi</taxon>
        <taxon>Dikarya</taxon>
        <taxon>Ascomycota</taxon>
        <taxon>Pezizomycotina</taxon>
        <taxon>Eurotiomycetes</taxon>
        <taxon>Eurotiomycetidae</taxon>
        <taxon>Eurotiales</taxon>
        <taxon>Aspergillaceae</taxon>
        <taxon>Aspergillus</taxon>
        <taxon>Aspergillus subgen. Circumdati</taxon>
    </lineage>
</organism>
<evidence type="ECO:0000256" key="3">
    <source>
        <dbReference type="ARBA" id="ARBA00007106"/>
    </source>
</evidence>
<dbReference type="EC" id="4.1.1.5" evidence="4"/>
<keyword evidence="6" id="KW-0210">Decarboxylase</keyword>
<evidence type="ECO:0000256" key="8">
    <source>
        <dbReference type="ARBA" id="ARBA00023239"/>
    </source>
</evidence>
<dbReference type="GO" id="GO:0047605">
    <property type="term" value="F:acetolactate decarboxylase activity"/>
    <property type="evidence" value="ECO:0007669"/>
    <property type="project" value="UniProtKB-EC"/>
</dbReference>
<dbReference type="InterPro" id="IPR005128">
    <property type="entry name" value="Acetolactate_a_deCO2ase"/>
</dbReference>
<name>A0A5N5XG10_9EURO</name>
<dbReference type="AlphaFoldDB" id="A0A5N5XG10"/>
<dbReference type="SUPFAM" id="SSF117856">
    <property type="entry name" value="AF0104/ALDC/Ptd012-like"/>
    <property type="match status" value="2"/>
</dbReference>
<gene>
    <name evidence="9" type="ORF">BDV29DRAFT_152246</name>
</gene>
<evidence type="ECO:0000256" key="5">
    <source>
        <dbReference type="ARBA" id="ARBA00020164"/>
    </source>
</evidence>
<proteinExistence type="inferred from homology"/>
<comment type="pathway">
    <text evidence="2">Polyol metabolism; (R,R)-butane-2,3-diol biosynthesis; (R,R)-butane-2,3-diol from pyruvate: step 2/3.</text>
</comment>
<dbReference type="PANTHER" id="PTHR35524:SF1">
    <property type="entry name" value="ALPHA-ACETOLACTATE DECARBOXYLASE"/>
    <property type="match status" value="1"/>
</dbReference>
<dbReference type="UniPathway" id="UPA00626">
    <property type="reaction ID" value="UER00678"/>
</dbReference>
<dbReference type="EMBL" id="ML732153">
    <property type="protein sequence ID" value="KAB8079115.1"/>
    <property type="molecule type" value="Genomic_DNA"/>
</dbReference>
<evidence type="ECO:0000256" key="4">
    <source>
        <dbReference type="ARBA" id="ARBA00013204"/>
    </source>
</evidence>
<dbReference type="Proteomes" id="UP000326565">
    <property type="component" value="Unassembled WGS sequence"/>
</dbReference>
<comment type="similarity">
    <text evidence="3">Belongs to the alpha-acetolactate decarboxylase family.</text>
</comment>
<evidence type="ECO:0000313" key="10">
    <source>
        <dbReference type="Proteomes" id="UP000326565"/>
    </source>
</evidence>
<dbReference type="Pfam" id="PF03306">
    <property type="entry name" value="AAL_decarboxy"/>
    <property type="match status" value="1"/>
</dbReference>
<protein>
    <recommendedName>
        <fullName evidence="5">Alpha-acetolactate decarboxylase</fullName>
        <ecNumber evidence="4">4.1.1.5</ecNumber>
    </recommendedName>
</protein>
<evidence type="ECO:0000313" key="9">
    <source>
        <dbReference type="EMBL" id="KAB8079115.1"/>
    </source>
</evidence>
<accession>A0A5N5XG10</accession>
<dbReference type="GO" id="GO:0045151">
    <property type="term" value="P:acetoin biosynthetic process"/>
    <property type="evidence" value="ECO:0007669"/>
    <property type="project" value="UniProtKB-KW"/>
</dbReference>
<evidence type="ECO:0000256" key="2">
    <source>
        <dbReference type="ARBA" id="ARBA00005170"/>
    </source>
</evidence>
<comment type="catalytic activity">
    <reaction evidence="1">
        <text>(2S)-2-acetolactate + H(+) = (R)-acetoin + CO2</text>
        <dbReference type="Rhea" id="RHEA:21580"/>
        <dbReference type="ChEBI" id="CHEBI:15378"/>
        <dbReference type="ChEBI" id="CHEBI:15686"/>
        <dbReference type="ChEBI" id="CHEBI:16526"/>
        <dbReference type="ChEBI" id="CHEBI:58476"/>
        <dbReference type="EC" id="4.1.1.5"/>
    </reaction>
</comment>
<dbReference type="OrthoDB" id="509395at2759"/>
<reference evidence="9 10" key="1">
    <citation type="submission" date="2019-04" db="EMBL/GenBank/DDBJ databases">
        <title>Friends and foes A comparative genomics study of 23 Aspergillus species from section Flavi.</title>
        <authorList>
            <consortium name="DOE Joint Genome Institute"/>
            <person name="Kjaerbolling I."/>
            <person name="Vesth T."/>
            <person name="Frisvad J.C."/>
            <person name="Nybo J.L."/>
            <person name="Theobald S."/>
            <person name="Kildgaard S."/>
            <person name="Isbrandt T."/>
            <person name="Kuo A."/>
            <person name="Sato A."/>
            <person name="Lyhne E.K."/>
            <person name="Kogle M.E."/>
            <person name="Wiebenga A."/>
            <person name="Kun R.S."/>
            <person name="Lubbers R.J."/>
            <person name="Makela M.R."/>
            <person name="Barry K."/>
            <person name="Chovatia M."/>
            <person name="Clum A."/>
            <person name="Daum C."/>
            <person name="Haridas S."/>
            <person name="He G."/>
            <person name="LaButti K."/>
            <person name="Lipzen A."/>
            <person name="Mondo S."/>
            <person name="Riley R."/>
            <person name="Salamov A."/>
            <person name="Simmons B.A."/>
            <person name="Magnuson J.K."/>
            <person name="Henrissat B."/>
            <person name="Mortensen U.H."/>
            <person name="Larsen T.O."/>
            <person name="Devries R.P."/>
            <person name="Grigoriev I.V."/>
            <person name="Machida M."/>
            <person name="Baker S.E."/>
            <person name="Andersen M.R."/>
        </authorList>
    </citation>
    <scope>NUCLEOTIDE SEQUENCE [LARGE SCALE GENOMIC DNA]</scope>
    <source>
        <strain evidence="9 10">CBS 151.66</strain>
    </source>
</reference>
<keyword evidence="10" id="KW-1185">Reference proteome</keyword>
<keyword evidence="8" id="KW-0456">Lyase</keyword>
<dbReference type="Gene3D" id="3.30.1330.80">
    <property type="entry name" value="Hypothetical protein, similar to alpha- acetolactate decarboxylase, domain 2"/>
    <property type="match status" value="2"/>
</dbReference>
<keyword evidence="7" id="KW-0005">Acetoin biosynthesis</keyword>
<evidence type="ECO:0000256" key="1">
    <source>
        <dbReference type="ARBA" id="ARBA00001784"/>
    </source>
</evidence>
<dbReference type="PANTHER" id="PTHR35524">
    <property type="entry name" value="ALPHA-ACETOLACTATE DECARBOXYLASE"/>
    <property type="match status" value="1"/>
</dbReference>
<sequence>MAVNHLYQYSIFSALMQGLAGQEVPIKEALQHGDLGIGTVPNLNGEFTSGFSVAGFHVHFVSEDRTCGGHVLDFEADGVNLRAAVIQEYQVALPLSGEFHEAQIESAEEKSLHAAQGS</sequence>
<evidence type="ECO:0000256" key="6">
    <source>
        <dbReference type="ARBA" id="ARBA00022793"/>
    </source>
</evidence>
<evidence type="ECO:0000256" key="7">
    <source>
        <dbReference type="ARBA" id="ARBA00023061"/>
    </source>
</evidence>